<dbReference type="VEuPathDB" id="AmoebaDB:NAEGRDRAFT_66425"/>
<evidence type="ECO:0000313" key="2">
    <source>
        <dbReference type="EMBL" id="EFC45586.1"/>
    </source>
</evidence>
<organism evidence="3">
    <name type="scientific">Naegleria gruberi</name>
    <name type="common">Amoeba</name>
    <dbReference type="NCBI Taxonomy" id="5762"/>
    <lineage>
        <taxon>Eukaryota</taxon>
        <taxon>Discoba</taxon>
        <taxon>Heterolobosea</taxon>
        <taxon>Tetramitia</taxon>
        <taxon>Eutetramitia</taxon>
        <taxon>Vahlkampfiidae</taxon>
        <taxon>Naegleria</taxon>
    </lineage>
</organism>
<dbReference type="OrthoDB" id="511599at2759"/>
<dbReference type="SUPFAM" id="SSF52540">
    <property type="entry name" value="P-loop containing nucleoside triphosphate hydrolases"/>
    <property type="match status" value="1"/>
</dbReference>
<dbReference type="Gene3D" id="3.40.50.300">
    <property type="entry name" value="P-loop containing nucleotide triphosphate hydrolases"/>
    <property type="match status" value="1"/>
</dbReference>
<dbReference type="RefSeq" id="XP_002678330.1">
    <property type="nucleotide sequence ID" value="XM_002678284.1"/>
</dbReference>
<feature type="compositionally biased region" description="Low complexity" evidence="1">
    <location>
        <begin position="65"/>
        <end position="82"/>
    </location>
</feature>
<dbReference type="Proteomes" id="UP000006671">
    <property type="component" value="Unassembled WGS sequence"/>
</dbReference>
<sequence length="536" mass="60966">MIKSIIGKSFQLSKRNNTFNNTLINNQLSKPSLLPQFIELINNHRSFSLTLSLHDEEKASPILLNNNQTNNSTSTNNNSGKSNSEEKSSKSNKSSDGGGGGGDGKKKSSKTFSVYMKKWLTYGVLTTIAITSVNYQDIVAEKKSIEWIKDGSRNTDNNENHRSPSLNHHHLWISREEEVKNLESLISTNHDREIAPSYILVVGRKGDGKSNISKELSKKIGKSCIHIQFQRDMKEIQIVEEIAKAVRYYPFMNRNDLPLHKYIVRSFLEIVRPSKPTFSEMTHVLKSITSKMKDEELVPYFIFDGVDTLVKKNNESVEFNLLPDLIELCKEGSTNNWFGSVLFTNEEGMKHVQSSSGRYAISNIYYLPGIKKLDAISYLSQSTSRENAEILVNDICGDHLKTILDVSKELKMNLSNEEIIQHFVKFVKQNLRGLELGQIPNNKEAFAVWNLLYYMSKNGGECTISEASICIGYENKPLQVIIENLISRDLIRTKADGQLSFYNNAVGYLVNRSRSRNVDLFHKFDKVQPKERILDF</sequence>
<keyword evidence="3" id="KW-1185">Reference proteome</keyword>
<dbReference type="InParanoid" id="D2VC29"/>
<dbReference type="EMBL" id="GG738862">
    <property type="protein sequence ID" value="EFC45586.1"/>
    <property type="molecule type" value="Genomic_DNA"/>
</dbReference>
<dbReference type="InterPro" id="IPR027417">
    <property type="entry name" value="P-loop_NTPase"/>
</dbReference>
<dbReference type="KEGG" id="ngr:NAEGRDRAFT_66425"/>
<accession>D2VC29</accession>
<protein>
    <submittedName>
        <fullName evidence="2">Predicted protein</fullName>
    </submittedName>
</protein>
<dbReference type="OMA" id="MNRNDLP"/>
<name>D2VC29_NAEGR</name>
<evidence type="ECO:0000313" key="3">
    <source>
        <dbReference type="Proteomes" id="UP000006671"/>
    </source>
</evidence>
<dbReference type="AlphaFoldDB" id="D2VC29"/>
<dbReference type="GeneID" id="8858775"/>
<evidence type="ECO:0000256" key="1">
    <source>
        <dbReference type="SAM" id="MobiDB-lite"/>
    </source>
</evidence>
<feature type="region of interest" description="Disordered" evidence="1">
    <location>
        <begin position="61"/>
        <end position="108"/>
    </location>
</feature>
<reference evidence="2 3" key="1">
    <citation type="journal article" date="2010" name="Cell">
        <title>The genome of Naegleria gruberi illuminates early eukaryotic versatility.</title>
        <authorList>
            <person name="Fritz-Laylin L.K."/>
            <person name="Prochnik S.E."/>
            <person name="Ginger M.L."/>
            <person name="Dacks J.B."/>
            <person name="Carpenter M.L."/>
            <person name="Field M.C."/>
            <person name="Kuo A."/>
            <person name="Paredez A."/>
            <person name="Chapman J."/>
            <person name="Pham J."/>
            <person name="Shu S."/>
            <person name="Neupane R."/>
            <person name="Cipriano M."/>
            <person name="Mancuso J."/>
            <person name="Tu H."/>
            <person name="Salamov A."/>
            <person name="Lindquist E."/>
            <person name="Shapiro H."/>
            <person name="Lucas S."/>
            <person name="Grigoriev I.V."/>
            <person name="Cande W.Z."/>
            <person name="Fulton C."/>
            <person name="Rokhsar D.S."/>
            <person name="Dawson S.C."/>
        </authorList>
    </citation>
    <scope>NUCLEOTIDE SEQUENCE [LARGE SCALE GENOMIC DNA]</scope>
    <source>
        <strain evidence="2 3">NEG-M</strain>
    </source>
</reference>
<proteinExistence type="predicted"/>
<gene>
    <name evidence="2" type="ORF">NAEGRDRAFT_66425</name>
</gene>